<dbReference type="SUPFAM" id="SSF56112">
    <property type="entry name" value="Protein kinase-like (PK-like)"/>
    <property type="match status" value="1"/>
</dbReference>
<evidence type="ECO:0000259" key="1">
    <source>
        <dbReference type="PROSITE" id="PS50011"/>
    </source>
</evidence>
<dbReference type="GO" id="GO:0005524">
    <property type="term" value="F:ATP binding"/>
    <property type="evidence" value="ECO:0007669"/>
    <property type="project" value="InterPro"/>
</dbReference>
<name>A0A914PH90_9BILA</name>
<protein>
    <submittedName>
        <fullName evidence="3">Protein kinase domain-containing protein</fullName>
    </submittedName>
</protein>
<dbReference type="PANTHER" id="PTHR24416">
    <property type="entry name" value="TYROSINE-PROTEIN KINASE RECEPTOR"/>
    <property type="match status" value="1"/>
</dbReference>
<dbReference type="WBParaSite" id="PDA_v2.g17678.t1">
    <property type="protein sequence ID" value="PDA_v2.g17678.t1"/>
    <property type="gene ID" value="PDA_v2.g17678"/>
</dbReference>
<dbReference type="Pfam" id="PF07714">
    <property type="entry name" value="PK_Tyr_Ser-Thr"/>
    <property type="match status" value="1"/>
</dbReference>
<accession>A0A914PH90</accession>
<reference evidence="3" key="1">
    <citation type="submission" date="2022-11" db="UniProtKB">
        <authorList>
            <consortium name="WormBaseParasite"/>
        </authorList>
    </citation>
    <scope>IDENTIFICATION</scope>
</reference>
<dbReference type="InterPro" id="IPR020635">
    <property type="entry name" value="Tyr_kinase_cat_dom"/>
</dbReference>
<keyword evidence="2" id="KW-1185">Reference proteome</keyword>
<dbReference type="InterPro" id="IPR000719">
    <property type="entry name" value="Prot_kinase_dom"/>
</dbReference>
<dbReference type="PRINTS" id="PR00109">
    <property type="entry name" value="TYRKINASE"/>
</dbReference>
<feature type="domain" description="Protein kinase" evidence="1">
    <location>
        <begin position="1"/>
        <end position="140"/>
    </location>
</feature>
<sequence length="153" mass="17976">MIHRDVACRNILLLNSNIAKLADFGLCCYCDKNGIFKDTMQKKFPVKWLSIEALRQGLFSDKSDVWAFGVLCFEVFSYGEIPYSMIEYPKMLEILKEGTRLEKPKDAPTYLYELMQDCWEEDTDKRPTFKEINRKIKLMLEQESVKYGYVILS</sequence>
<dbReference type="AlphaFoldDB" id="A0A914PH90"/>
<organism evidence="2 3">
    <name type="scientific">Panagrolaimus davidi</name>
    <dbReference type="NCBI Taxonomy" id="227884"/>
    <lineage>
        <taxon>Eukaryota</taxon>
        <taxon>Metazoa</taxon>
        <taxon>Ecdysozoa</taxon>
        <taxon>Nematoda</taxon>
        <taxon>Chromadorea</taxon>
        <taxon>Rhabditida</taxon>
        <taxon>Tylenchina</taxon>
        <taxon>Panagrolaimomorpha</taxon>
        <taxon>Panagrolaimoidea</taxon>
        <taxon>Panagrolaimidae</taxon>
        <taxon>Panagrolaimus</taxon>
    </lineage>
</organism>
<dbReference type="InterPro" id="IPR050122">
    <property type="entry name" value="RTK"/>
</dbReference>
<evidence type="ECO:0000313" key="3">
    <source>
        <dbReference type="WBParaSite" id="PDA_v2.g17678.t1"/>
    </source>
</evidence>
<dbReference type="Gene3D" id="1.10.510.10">
    <property type="entry name" value="Transferase(Phosphotransferase) domain 1"/>
    <property type="match status" value="1"/>
</dbReference>
<dbReference type="GO" id="GO:0043235">
    <property type="term" value="C:receptor complex"/>
    <property type="evidence" value="ECO:0007669"/>
    <property type="project" value="TreeGrafter"/>
</dbReference>
<dbReference type="PROSITE" id="PS00109">
    <property type="entry name" value="PROTEIN_KINASE_TYR"/>
    <property type="match status" value="1"/>
</dbReference>
<dbReference type="FunFam" id="1.10.510.10:FF:001927">
    <property type="entry name" value="Receptor protein-tyrosine kinase"/>
    <property type="match status" value="1"/>
</dbReference>
<dbReference type="PROSITE" id="PS50011">
    <property type="entry name" value="PROTEIN_KINASE_DOM"/>
    <property type="match status" value="1"/>
</dbReference>
<dbReference type="SMART" id="SM00219">
    <property type="entry name" value="TyrKc"/>
    <property type="match status" value="1"/>
</dbReference>
<dbReference type="InterPro" id="IPR001245">
    <property type="entry name" value="Ser-Thr/Tyr_kinase_cat_dom"/>
</dbReference>
<evidence type="ECO:0000313" key="2">
    <source>
        <dbReference type="Proteomes" id="UP000887578"/>
    </source>
</evidence>
<dbReference type="GO" id="GO:0005886">
    <property type="term" value="C:plasma membrane"/>
    <property type="evidence" value="ECO:0007669"/>
    <property type="project" value="TreeGrafter"/>
</dbReference>
<dbReference type="PANTHER" id="PTHR24416:SF611">
    <property type="entry name" value="TYROSINE-PROTEIN KINASE TRANSMEMBRANE RECEPTOR ROR"/>
    <property type="match status" value="1"/>
</dbReference>
<dbReference type="InterPro" id="IPR011009">
    <property type="entry name" value="Kinase-like_dom_sf"/>
</dbReference>
<proteinExistence type="predicted"/>
<dbReference type="GO" id="GO:0007169">
    <property type="term" value="P:cell surface receptor protein tyrosine kinase signaling pathway"/>
    <property type="evidence" value="ECO:0007669"/>
    <property type="project" value="TreeGrafter"/>
</dbReference>
<dbReference type="Proteomes" id="UP000887578">
    <property type="component" value="Unplaced"/>
</dbReference>
<dbReference type="GO" id="GO:0004714">
    <property type="term" value="F:transmembrane receptor protein tyrosine kinase activity"/>
    <property type="evidence" value="ECO:0007669"/>
    <property type="project" value="TreeGrafter"/>
</dbReference>
<dbReference type="InterPro" id="IPR008266">
    <property type="entry name" value="Tyr_kinase_AS"/>
</dbReference>